<proteinExistence type="predicted"/>
<dbReference type="SUPFAM" id="SSF81665">
    <property type="entry name" value="Calcium ATPase, transmembrane domain M"/>
    <property type="match status" value="1"/>
</dbReference>
<evidence type="ECO:0000313" key="1">
    <source>
        <dbReference type="EMBL" id="BBP89216.1"/>
    </source>
</evidence>
<evidence type="ECO:0000313" key="2">
    <source>
        <dbReference type="Proteomes" id="UP000464658"/>
    </source>
</evidence>
<reference evidence="1 2" key="1">
    <citation type="submission" date="2019-12" db="EMBL/GenBank/DDBJ databases">
        <title>Full genome sequence of a Bacillus safensis strain isolated from commercially available natto in Indonesia.</title>
        <authorList>
            <person name="Yoshida M."/>
            <person name="Uomi M."/>
            <person name="Waturangi D."/>
            <person name="Ekaputri J.J."/>
            <person name="Setiamarga D.H.E."/>
        </authorList>
    </citation>
    <scope>NUCLEOTIDE SEQUENCE [LARGE SCALE GENOMIC DNA]</scope>
    <source>
        <strain evidence="1 2">IDN1</strain>
    </source>
</reference>
<dbReference type="InterPro" id="IPR023298">
    <property type="entry name" value="ATPase_P-typ_TM_dom_sf"/>
</dbReference>
<dbReference type="AlphaFoldDB" id="A0A5S9MCE3"/>
<accession>A0A5S9MCE3</accession>
<gene>
    <name evidence="1" type="ORF">BsIDN1_28340</name>
</gene>
<sequence>MVLILLAATIISAFLGEYIDAVAIVAHFLINGVLGFYQERRAEKSLQALKKNYQLRMYMQGEIMNGSRSRLNISCQGIL</sequence>
<protein>
    <submittedName>
        <fullName evidence="1">Uncharacterized protein</fullName>
    </submittedName>
</protein>
<dbReference type="Gene3D" id="1.20.1110.10">
    <property type="entry name" value="Calcium-transporting ATPase, transmembrane domain"/>
    <property type="match status" value="1"/>
</dbReference>
<name>A0A5S9MCE3_BACIA</name>
<organism evidence="1 2">
    <name type="scientific">Bacillus safensis</name>
    <dbReference type="NCBI Taxonomy" id="561879"/>
    <lineage>
        <taxon>Bacteria</taxon>
        <taxon>Bacillati</taxon>
        <taxon>Bacillota</taxon>
        <taxon>Bacilli</taxon>
        <taxon>Bacillales</taxon>
        <taxon>Bacillaceae</taxon>
        <taxon>Bacillus</taxon>
    </lineage>
</organism>
<dbReference type="Proteomes" id="UP000464658">
    <property type="component" value="Chromosome"/>
</dbReference>
<dbReference type="EMBL" id="AP021906">
    <property type="protein sequence ID" value="BBP89216.1"/>
    <property type="molecule type" value="Genomic_DNA"/>
</dbReference>